<organism evidence="2 3">
    <name type="scientific">Actinomyces ruminicola</name>
    <dbReference type="NCBI Taxonomy" id="332524"/>
    <lineage>
        <taxon>Bacteria</taxon>
        <taxon>Bacillati</taxon>
        <taxon>Actinomycetota</taxon>
        <taxon>Actinomycetes</taxon>
        <taxon>Actinomycetales</taxon>
        <taxon>Actinomycetaceae</taxon>
        <taxon>Actinomyces</taxon>
    </lineage>
</organism>
<protein>
    <recommendedName>
        <fullName evidence="4">DUF3800 domain-containing protein</fullName>
    </recommendedName>
</protein>
<dbReference type="Pfam" id="PF12686">
    <property type="entry name" value="DUF3800"/>
    <property type="match status" value="1"/>
</dbReference>
<reference evidence="2 3" key="1">
    <citation type="submission" date="2016-10" db="EMBL/GenBank/DDBJ databases">
        <authorList>
            <person name="de Groot N.N."/>
        </authorList>
    </citation>
    <scope>NUCLEOTIDE SEQUENCE [LARGE SCALE GENOMIC DNA]</scope>
    <source>
        <strain evidence="2 3">KPR-7B</strain>
    </source>
</reference>
<sequence>MTNVAVPEPGSDNHAGGTGNPAQPRFSYPHPSGSGPVEPFRASTAASELPLLRAYVDETGDRAPYTGRQSLHFGMSAVVVDEDAEREARACLARLRQDFEVPSNRAMSWKRDLKRHDRRLHAASELAKIAGLTVCYVIADKRALYKDSYASNNTTMYNVVAYATLQRILWTAKHHPKGPHRVEARFGHVKNHDHKDTHRYFQMKRDDPGQGKTPFGHLAVLQWVGADEYEMSQVADFYGGFLHAAVTPSKFGEVEGRFLNQIWHQVRNSNGCVKRGGDGTTCSLTLGLQYRPQSQLLKEFDWWNCPDCPAFERENGAQRRP</sequence>
<dbReference type="RefSeq" id="WP_092607245.1">
    <property type="nucleotide sequence ID" value="NZ_FNHU01000001.1"/>
</dbReference>
<proteinExistence type="predicted"/>
<feature type="region of interest" description="Disordered" evidence="1">
    <location>
        <begin position="1"/>
        <end position="40"/>
    </location>
</feature>
<dbReference type="InterPro" id="IPR024524">
    <property type="entry name" value="DUF3800"/>
</dbReference>
<dbReference type="EMBL" id="FNHU01000001">
    <property type="protein sequence ID" value="SDM31168.1"/>
    <property type="molecule type" value="Genomic_DNA"/>
</dbReference>
<dbReference type="AlphaFoldDB" id="A0A1G9S6M4"/>
<evidence type="ECO:0008006" key="4">
    <source>
        <dbReference type="Google" id="ProtNLM"/>
    </source>
</evidence>
<gene>
    <name evidence="2" type="ORF">SAMN04487766_101314</name>
</gene>
<name>A0A1G9S6M4_9ACTO</name>
<evidence type="ECO:0000313" key="3">
    <source>
        <dbReference type="Proteomes" id="UP000199671"/>
    </source>
</evidence>
<evidence type="ECO:0000256" key="1">
    <source>
        <dbReference type="SAM" id="MobiDB-lite"/>
    </source>
</evidence>
<dbReference type="OrthoDB" id="3684031at2"/>
<dbReference type="Proteomes" id="UP000199671">
    <property type="component" value="Unassembled WGS sequence"/>
</dbReference>
<accession>A0A1G9S6M4</accession>
<evidence type="ECO:0000313" key="2">
    <source>
        <dbReference type="EMBL" id="SDM31168.1"/>
    </source>
</evidence>